<evidence type="ECO:0000313" key="1">
    <source>
        <dbReference type="EMBL" id="MCH1625266.1"/>
    </source>
</evidence>
<dbReference type="RefSeq" id="WP_240254433.1">
    <property type="nucleotide sequence ID" value="NZ_JAKTTI010000009.1"/>
</dbReference>
<keyword evidence="2" id="KW-1185">Reference proteome</keyword>
<organism evidence="1 2">
    <name type="scientific">Fredinandcohnia quinoae</name>
    <dbReference type="NCBI Taxonomy" id="2918902"/>
    <lineage>
        <taxon>Bacteria</taxon>
        <taxon>Bacillati</taxon>
        <taxon>Bacillota</taxon>
        <taxon>Bacilli</taxon>
        <taxon>Bacillales</taxon>
        <taxon>Bacillaceae</taxon>
        <taxon>Fredinandcohnia</taxon>
    </lineage>
</organism>
<comment type="caution">
    <text evidence="1">The sequence shown here is derived from an EMBL/GenBank/DDBJ whole genome shotgun (WGS) entry which is preliminary data.</text>
</comment>
<name>A0AAW5E5K8_9BACI</name>
<dbReference type="Proteomes" id="UP001431131">
    <property type="component" value="Unassembled WGS sequence"/>
</dbReference>
<evidence type="ECO:0000313" key="2">
    <source>
        <dbReference type="Proteomes" id="UP001431131"/>
    </source>
</evidence>
<dbReference type="EMBL" id="JAKTTI010000009">
    <property type="protein sequence ID" value="MCH1625266.1"/>
    <property type="molecule type" value="Genomic_DNA"/>
</dbReference>
<proteinExistence type="predicted"/>
<reference evidence="1" key="1">
    <citation type="submission" date="2022-02" db="EMBL/GenBank/DDBJ databases">
        <title>Fredinandcohnia quinoae sp. nov. isolated from Chenopodium quinoa seeds.</title>
        <authorList>
            <person name="Saati-Santamaria Z."/>
            <person name="Flores-Felix J.D."/>
            <person name="Igual J.M."/>
            <person name="Velazquez E."/>
            <person name="Garcia-Fraile P."/>
            <person name="Martinez-Molina E."/>
        </authorList>
    </citation>
    <scope>NUCLEOTIDE SEQUENCE</scope>
    <source>
        <strain evidence="1">SECRCQ15</strain>
    </source>
</reference>
<sequence>MDSRLQSLIDCSRVKFGLENYFLKRHELYREVNLFNETLYTFCMEWFPNGVEHEDEDTNPEGTAVIELNLKKDQYERVIFVGGKSYANGVRFPNHDRNQIFKWIEEETGLTYGEYFQFHKEEEGRLYFKKCINDIPLSPSSSIEIEVDQDGNLTFFSMHGPFPSEEMIKEEPYTLSLEDIEHISKVQLQLIEFPSDEQKRLIPLYAMEEIYIANNGKSTIPFEFIVNGRPPLEINKTVYWDSVAEGNPFKRKSISLQENITIEQAFSCEPSLETYPITESEQEKCVAVVQDLLCREYPSDSGKWILKTLHSEKGFIHAILRMNKQDHRVFQRKLTIIIERKSLEAINYIDNKLMLEMFEHYQASEQVTISKEEAFEKLKTRFELKPYYVFDPKQGQYRLCGKLDCHYGVNASTGEIIALRDL</sequence>
<accession>A0AAW5E5K8</accession>
<protein>
    <submittedName>
        <fullName evidence="1">Uncharacterized protein</fullName>
    </submittedName>
</protein>
<gene>
    <name evidence="1" type="ORF">MJG50_07995</name>
</gene>
<dbReference type="AlphaFoldDB" id="A0AAW5E5K8"/>